<reference evidence="2 3" key="1">
    <citation type="submission" date="2021-06" db="EMBL/GenBank/DDBJ databases">
        <authorList>
            <person name="Palmer J.M."/>
        </authorList>
    </citation>
    <scope>NUCLEOTIDE SEQUENCE [LARGE SCALE GENOMIC DNA]</scope>
    <source>
        <strain evidence="2 3">XC_2019</strain>
        <tissue evidence="2">Muscle</tissue>
    </source>
</reference>
<feature type="non-terminal residue" evidence="2">
    <location>
        <position position="1"/>
    </location>
</feature>
<dbReference type="InterPro" id="IPR027267">
    <property type="entry name" value="AH/BAR_dom_sf"/>
</dbReference>
<dbReference type="EMBL" id="JAHRIN010049422">
    <property type="protein sequence ID" value="MEQ2208169.1"/>
    <property type="molecule type" value="Genomic_DNA"/>
</dbReference>
<gene>
    <name evidence="2" type="primary">SH3GL2_2</name>
    <name evidence="2" type="ORF">XENOCAPTIV_027875</name>
</gene>
<evidence type="ECO:0000313" key="3">
    <source>
        <dbReference type="Proteomes" id="UP001434883"/>
    </source>
</evidence>
<proteinExistence type="predicted"/>
<dbReference type="Gene3D" id="1.20.1270.60">
    <property type="entry name" value="Arfaptin homology (AH) domain/BAR domain"/>
    <property type="match status" value="1"/>
</dbReference>
<feature type="domain" description="BAR" evidence="1">
    <location>
        <begin position="1"/>
        <end position="99"/>
    </location>
</feature>
<evidence type="ECO:0000259" key="1">
    <source>
        <dbReference type="Pfam" id="PF03114"/>
    </source>
</evidence>
<dbReference type="Proteomes" id="UP001434883">
    <property type="component" value="Unassembled WGS sequence"/>
</dbReference>
<sequence>KVDTTSRAVLDIMTKTTEYLQPNPGIINKPAAATSQKHGLHTDNFCLFAASRAKLSMINTMSKIRGQEKGPGYPQAETILGDAMLKFGRDLGEESCFGEREELSFLSCLD</sequence>
<evidence type="ECO:0000313" key="2">
    <source>
        <dbReference type="EMBL" id="MEQ2208169.1"/>
    </source>
</evidence>
<dbReference type="InterPro" id="IPR004148">
    <property type="entry name" value="BAR_dom"/>
</dbReference>
<accession>A0ABV0RJE8</accession>
<dbReference type="Pfam" id="PF03114">
    <property type="entry name" value="BAR"/>
    <property type="match status" value="1"/>
</dbReference>
<dbReference type="SUPFAM" id="SSF103657">
    <property type="entry name" value="BAR/IMD domain-like"/>
    <property type="match status" value="1"/>
</dbReference>
<organism evidence="2 3">
    <name type="scientific">Xenoophorus captivus</name>
    <dbReference type="NCBI Taxonomy" id="1517983"/>
    <lineage>
        <taxon>Eukaryota</taxon>
        <taxon>Metazoa</taxon>
        <taxon>Chordata</taxon>
        <taxon>Craniata</taxon>
        <taxon>Vertebrata</taxon>
        <taxon>Euteleostomi</taxon>
        <taxon>Actinopterygii</taxon>
        <taxon>Neopterygii</taxon>
        <taxon>Teleostei</taxon>
        <taxon>Neoteleostei</taxon>
        <taxon>Acanthomorphata</taxon>
        <taxon>Ovalentaria</taxon>
        <taxon>Atherinomorphae</taxon>
        <taxon>Cyprinodontiformes</taxon>
        <taxon>Goodeidae</taxon>
        <taxon>Xenoophorus</taxon>
    </lineage>
</organism>
<name>A0ABV0RJE8_9TELE</name>
<keyword evidence="3" id="KW-1185">Reference proteome</keyword>
<protein>
    <submittedName>
        <fullName evidence="2">Endophilin-A1</fullName>
    </submittedName>
</protein>
<comment type="caution">
    <text evidence="2">The sequence shown here is derived from an EMBL/GenBank/DDBJ whole genome shotgun (WGS) entry which is preliminary data.</text>
</comment>